<proteinExistence type="predicted"/>
<evidence type="ECO:0000313" key="3">
    <source>
        <dbReference type="Proteomes" id="UP000004828"/>
    </source>
</evidence>
<evidence type="ECO:0000256" key="1">
    <source>
        <dbReference type="SAM" id="Phobius"/>
    </source>
</evidence>
<dbReference type="AlphaFoldDB" id="C7GHA3"/>
<evidence type="ECO:0000313" key="2">
    <source>
        <dbReference type="EMBL" id="EEU98806.1"/>
    </source>
</evidence>
<keyword evidence="1" id="KW-0812">Transmembrane</keyword>
<keyword evidence="1" id="KW-0472">Membrane</keyword>
<sequence length="40" mass="4820">MDRNIGIGDMQFMFHKKCENFRFMVISINLFTFFTSLIIL</sequence>
<keyword evidence="1" id="KW-1133">Transmembrane helix</keyword>
<organism evidence="2 3">
    <name type="scientific">Roseburia intestinalis L1-82</name>
    <dbReference type="NCBI Taxonomy" id="536231"/>
    <lineage>
        <taxon>Bacteria</taxon>
        <taxon>Bacillati</taxon>
        <taxon>Bacillota</taxon>
        <taxon>Clostridia</taxon>
        <taxon>Lachnospirales</taxon>
        <taxon>Lachnospiraceae</taxon>
        <taxon>Roseburia</taxon>
    </lineage>
</organism>
<dbReference type="Proteomes" id="UP000004828">
    <property type="component" value="Unassembled WGS sequence"/>
</dbReference>
<feature type="transmembrane region" description="Helical" evidence="1">
    <location>
        <begin position="21"/>
        <end position="39"/>
    </location>
</feature>
<protein>
    <submittedName>
        <fullName evidence="2">Uncharacterized protein</fullName>
    </submittedName>
</protein>
<reference evidence="2 3" key="1">
    <citation type="submission" date="2009-08" db="EMBL/GenBank/DDBJ databases">
        <authorList>
            <person name="Weinstock G."/>
            <person name="Sodergren E."/>
            <person name="Clifton S."/>
            <person name="Fulton L."/>
            <person name="Fulton B."/>
            <person name="Courtney L."/>
            <person name="Fronick C."/>
            <person name="Harrison M."/>
            <person name="Strong C."/>
            <person name="Farmer C."/>
            <person name="Delahaunty K."/>
            <person name="Markovic C."/>
            <person name="Hall O."/>
            <person name="Minx P."/>
            <person name="Tomlinson C."/>
            <person name="Mitreva M."/>
            <person name="Nelson J."/>
            <person name="Hou S."/>
            <person name="Wollam A."/>
            <person name="Pepin K.H."/>
            <person name="Johnson M."/>
            <person name="Bhonagiri V."/>
            <person name="Nash W.E."/>
            <person name="Warren W."/>
            <person name="Chinwalla A."/>
            <person name="Mardis E.R."/>
            <person name="Wilson R.K."/>
        </authorList>
    </citation>
    <scope>NUCLEOTIDE SEQUENCE [LARGE SCALE GENOMIC DNA]</scope>
    <source>
        <strain evidence="2 3">L1-82</strain>
    </source>
</reference>
<dbReference type="EMBL" id="ABYJ02000276">
    <property type="protein sequence ID" value="EEU98806.1"/>
    <property type="molecule type" value="Genomic_DNA"/>
</dbReference>
<name>C7GHA3_9FIRM</name>
<gene>
    <name evidence="2" type="ORF">ROSINTL182_09324</name>
</gene>
<accession>C7GHA3</accession>
<comment type="caution">
    <text evidence="2">The sequence shown here is derived from an EMBL/GenBank/DDBJ whole genome shotgun (WGS) entry which is preliminary data.</text>
</comment>
<dbReference type="HOGENOM" id="CLU_3295883_0_0_9"/>